<feature type="domain" description="Arc-like DNA binding" evidence="1">
    <location>
        <begin position="8"/>
        <end position="49"/>
    </location>
</feature>
<keyword evidence="3" id="KW-1185">Reference proteome</keyword>
<accession>A0A371XC14</accession>
<proteinExistence type="predicted"/>
<gene>
    <name evidence="2" type="ORF">DYI37_03350</name>
</gene>
<comment type="caution">
    <text evidence="2">The sequence shown here is derived from an EMBL/GenBank/DDBJ whole genome shotgun (WGS) entry which is preliminary data.</text>
</comment>
<dbReference type="Pfam" id="PF03869">
    <property type="entry name" value="Arc"/>
    <property type="match status" value="1"/>
</dbReference>
<keyword evidence="2" id="KW-0238">DNA-binding</keyword>
<name>A0A371XC14_9HYPH</name>
<dbReference type="SUPFAM" id="SSF47598">
    <property type="entry name" value="Ribbon-helix-helix"/>
    <property type="match status" value="1"/>
</dbReference>
<evidence type="ECO:0000313" key="2">
    <source>
        <dbReference type="EMBL" id="RFC66584.1"/>
    </source>
</evidence>
<dbReference type="OrthoDB" id="6890552at2"/>
<dbReference type="AlphaFoldDB" id="A0A371XC14"/>
<dbReference type="InterPro" id="IPR010985">
    <property type="entry name" value="Ribbon_hlx_hlx"/>
</dbReference>
<protein>
    <submittedName>
        <fullName evidence="2">Arc family DNA-binding protein</fullName>
    </submittedName>
</protein>
<dbReference type="Proteomes" id="UP000264310">
    <property type="component" value="Unassembled WGS sequence"/>
</dbReference>
<organism evidence="2 3">
    <name type="scientific">Fulvimarina endophytica</name>
    <dbReference type="NCBI Taxonomy" id="2293836"/>
    <lineage>
        <taxon>Bacteria</taxon>
        <taxon>Pseudomonadati</taxon>
        <taxon>Pseudomonadota</taxon>
        <taxon>Alphaproteobacteria</taxon>
        <taxon>Hyphomicrobiales</taxon>
        <taxon>Aurantimonadaceae</taxon>
        <taxon>Fulvimarina</taxon>
    </lineage>
</organism>
<evidence type="ECO:0000259" key="1">
    <source>
        <dbReference type="Pfam" id="PF03869"/>
    </source>
</evidence>
<sequence length="70" mass="7580">MTDIRTNRTNDKIMLRVPDGMREAIKARADANGRSSTAEIVAIIAAALGGETDRLARIEEKLDRLIGGAE</sequence>
<dbReference type="GO" id="GO:0006355">
    <property type="term" value="P:regulation of DNA-templated transcription"/>
    <property type="evidence" value="ECO:0007669"/>
    <property type="project" value="InterPro"/>
</dbReference>
<dbReference type="InterPro" id="IPR013321">
    <property type="entry name" value="Arc_rbn_hlx_hlx"/>
</dbReference>
<dbReference type="Gene3D" id="1.10.1220.10">
    <property type="entry name" value="Met repressor-like"/>
    <property type="match status" value="1"/>
</dbReference>
<dbReference type="InterPro" id="IPR005569">
    <property type="entry name" value="Arc_DNA-bd_dom"/>
</dbReference>
<evidence type="ECO:0000313" key="3">
    <source>
        <dbReference type="Proteomes" id="UP000264310"/>
    </source>
</evidence>
<dbReference type="GO" id="GO:0003677">
    <property type="term" value="F:DNA binding"/>
    <property type="evidence" value="ECO:0007669"/>
    <property type="project" value="UniProtKB-KW"/>
</dbReference>
<reference evidence="2 3" key="1">
    <citation type="submission" date="2018-08" db="EMBL/GenBank/DDBJ databases">
        <title>Fulvimarina sp. 85, whole genome shotgun sequence.</title>
        <authorList>
            <person name="Tuo L."/>
        </authorList>
    </citation>
    <scope>NUCLEOTIDE SEQUENCE [LARGE SCALE GENOMIC DNA]</scope>
    <source>
        <strain evidence="2 3">85</strain>
    </source>
</reference>
<dbReference type="EMBL" id="QURL01000001">
    <property type="protein sequence ID" value="RFC66584.1"/>
    <property type="molecule type" value="Genomic_DNA"/>
</dbReference>